<organism evidence="1">
    <name type="scientific">uncultured Dysgonomonas sp</name>
    <dbReference type="NCBI Taxonomy" id="206096"/>
    <lineage>
        <taxon>Bacteria</taxon>
        <taxon>Pseudomonadati</taxon>
        <taxon>Bacteroidota</taxon>
        <taxon>Bacteroidia</taxon>
        <taxon>Bacteroidales</taxon>
        <taxon>Dysgonomonadaceae</taxon>
        <taxon>Dysgonomonas</taxon>
        <taxon>environmental samples</taxon>
    </lineage>
</organism>
<accession>A0A212K163</accession>
<dbReference type="EMBL" id="FLUM01000003">
    <property type="protein sequence ID" value="SBW05368.1"/>
    <property type="molecule type" value="Genomic_DNA"/>
</dbReference>
<sequence>MLLFTNLHSCINRSSSSDKKVTKVTPITDFLFLLFPIFKEP</sequence>
<reference evidence="1" key="1">
    <citation type="submission" date="2016-04" db="EMBL/GenBank/DDBJ databases">
        <authorList>
            <person name="Evans L.H."/>
            <person name="Alamgir A."/>
            <person name="Owens N."/>
            <person name="Weber N.D."/>
            <person name="Virtaneva K."/>
            <person name="Barbian K."/>
            <person name="Babar A."/>
            <person name="Rosenke K."/>
        </authorList>
    </citation>
    <scope>NUCLEOTIDE SEQUENCE</scope>
    <source>
        <strain evidence="1">86-1</strain>
    </source>
</reference>
<dbReference type="AlphaFoldDB" id="A0A212K163"/>
<evidence type="ECO:0000313" key="1">
    <source>
        <dbReference type="EMBL" id="SBW05368.1"/>
    </source>
</evidence>
<protein>
    <submittedName>
        <fullName evidence="1">Uncharacterized protein</fullName>
    </submittedName>
</protein>
<gene>
    <name evidence="1" type="ORF">KL86DYS1_31094</name>
</gene>
<proteinExistence type="predicted"/>
<name>A0A212K163_9BACT</name>